<dbReference type="InterPro" id="IPR052165">
    <property type="entry name" value="Membrane_assoc_protease"/>
</dbReference>
<dbReference type="Gene3D" id="2.40.50.140">
    <property type="entry name" value="Nucleic acid-binding proteins"/>
    <property type="match status" value="1"/>
</dbReference>
<evidence type="ECO:0000259" key="6">
    <source>
        <dbReference type="Pfam" id="PF01957"/>
    </source>
</evidence>
<keyword evidence="8" id="KW-1185">Reference proteome</keyword>
<sequence length="151" mass="16205">MDWFSGAGLWWLIAALLLGIAELLIPGVFLIFIAIAAAIIGVVTLLFPELGLAGQFGGFVIWTIVTVLIGKRWYRDYPVDTLDPKLNDRVARLIGETVEVTQAIENGHGRVRVGDGEWPAHGPDIASGARVRVVGADDGVLRVEPVPPALS</sequence>
<accession>A0A840YYM0</accession>
<dbReference type="AlphaFoldDB" id="A0A840YYM0"/>
<organism evidence="7 8">
    <name type="scientific">Stakelama sediminis</name>
    <dbReference type="NCBI Taxonomy" id="463200"/>
    <lineage>
        <taxon>Bacteria</taxon>
        <taxon>Pseudomonadati</taxon>
        <taxon>Pseudomonadota</taxon>
        <taxon>Alphaproteobacteria</taxon>
        <taxon>Sphingomonadales</taxon>
        <taxon>Sphingomonadaceae</taxon>
        <taxon>Stakelama</taxon>
    </lineage>
</organism>
<keyword evidence="4 5" id="KW-0472">Membrane</keyword>
<dbReference type="PANTHER" id="PTHR33507">
    <property type="entry name" value="INNER MEMBRANE PROTEIN YBBJ"/>
    <property type="match status" value="1"/>
</dbReference>
<evidence type="ECO:0000256" key="2">
    <source>
        <dbReference type="ARBA" id="ARBA00022692"/>
    </source>
</evidence>
<comment type="subcellular location">
    <subcellularLocation>
        <location evidence="1">Membrane</location>
        <topology evidence="1">Multi-pass membrane protein</topology>
    </subcellularLocation>
</comment>
<evidence type="ECO:0000256" key="1">
    <source>
        <dbReference type="ARBA" id="ARBA00004141"/>
    </source>
</evidence>
<name>A0A840YYM0_9SPHN</name>
<keyword evidence="2 5" id="KW-0812">Transmembrane</keyword>
<dbReference type="GO" id="GO:0005886">
    <property type="term" value="C:plasma membrane"/>
    <property type="evidence" value="ECO:0007669"/>
    <property type="project" value="TreeGrafter"/>
</dbReference>
<evidence type="ECO:0000313" key="8">
    <source>
        <dbReference type="Proteomes" id="UP000554342"/>
    </source>
</evidence>
<dbReference type="InterPro" id="IPR012340">
    <property type="entry name" value="NA-bd_OB-fold"/>
</dbReference>
<dbReference type="PANTHER" id="PTHR33507:SF3">
    <property type="entry name" value="INNER MEMBRANE PROTEIN YBBJ"/>
    <property type="match status" value="1"/>
</dbReference>
<evidence type="ECO:0000313" key="7">
    <source>
        <dbReference type="EMBL" id="MBB5718881.1"/>
    </source>
</evidence>
<gene>
    <name evidence="7" type="ORF">FHR23_001804</name>
</gene>
<dbReference type="SUPFAM" id="SSF141322">
    <property type="entry name" value="NfeD domain-like"/>
    <property type="match status" value="1"/>
</dbReference>
<reference evidence="7 8" key="1">
    <citation type="submission" date="2020-08" db="EMBL/GenBank/DDBJ databases">
        <title>Genomic Encyclopedia of Type Strains, Phase IV (KMG-IV): sequencing the most valuable type-strain genomes for metagenomic binning, comparative biology and taxonomic classification.</title>
        <authorList>
            <person name="Goeker M."/>
        </authorList>
    </citation>
    <scope>NUCLEOTIDE SEQUENCE [LARGE SCALE GENOMIC DNA]</scope>
    <source>
        <strain evidence="7 8">DSM 27203</strain>
    </source>
</reference>
<proteinExistence type="predicted"/>
<dbReference type="RefSeq" id="WP_184003004.1">
    <property type="nucleotide sequence ID" value="NZ_BAABIF010000013.1"/>
</dbReference>
<dbReference type="Pfam" id="PF01957">
    <property type="entry name" value="NfeD"/>
    <property type="match status" value="1"/>
</dbReference>
<feature type="transmembrane region" description="Helical" evidence="5">
    <location>
        <begin position="6"/>
        <end position="24"/>
    </location>
</feature>
<dbReference type="Proteomes" id="UP000554342">
    <property type="component" value="Unassembled WGS sequence"/>
</dbReference>
<comment type="caution">
    <text evidence="7">The sequence shown here is derived from an EMBL/GenBank/DDBJ whole genome shotgun (WGS) entry which is preliminary data.</text>
</comment>
<evidence type="ECO:0000256" key="4">
    <source>
        <dbReference type="ARBA" id="ARBA00023136"/>
    </source>
</evidence>
<dbReference type="EMBL" id="JACIJI010000002">
    <property type="protein sequence ID" value="MBB5718881.1"/>
    <property type="molecule type" value="Genomic_DNA"/>
</dbReference>
<protein>
    <recommendedName>
        <fullName evidence="6">NfeD-like C-terminal domain-containing protein</fullName>
    </recommendedName>
</protein>
<evidence type="ECO:0000256" key="5">
    <source>
        <dbReference type="SAM" id="Phobius"/>
    </source>
</evidence>
<evidence type="ECO:0000256" key="3">
    <source>
        <dbReference type="ARBA" id="ARBA00022989"/>
    </source>
</evidence>
<feature type="domain" description="NfeD-like C-terminal" evidence="6">
    <location>
        <begin position="91"/>
        <end position="145"/>
    </location>
</feature>
<dbReference type="InterPro" id="IPR002810">
    <property type="entry name" value="NfeD-like_C"/>
</dbReference>
<keyword evidence="3 5" id="KW-1133">Transmembrane helix</keyword>
<feature type="transmembrane region" description="Helical" evidence="5">
    <location>
        <begin position="53"/>
        <end position="70"/>
    </location>
</feature>